<accession>A0ABP0Z2Q5</accession>
<evidence type="ECO:0000313" key="1">
    <source>
        <dbReference type="EMBL" id="CAK9327060.1"/>
    </source>
</evidence>
<sequence length="80" mass="8508">MNQKIKKSKIKIIILHPISPSSLPRPPQVSIAAFTRGPDSSFSLGAASSSPSPCRIAALLSVSDLRRLLHPFISAQGFLG</sequence>
<evidence type="ECO:0000313" key="2">
    <source>
        <dbReference type="Proteomes" id="UP001642487"/>
    </source>
</evidence>
<dbReference type="EMBL" id="OZ021742">
    <property type="protein sequence ID" value="CAK9327060.1"/>
    <property type="molecule type" value="Genomic_DNA"/>
</dbReference>
<proteinExistence type="predicted"/>
<keyword evidence="2" id="KW-1185">Reference proteome</keyword>
<reference evidence="1 2" key="1">
    <citation type="submission" date="2024-03" db="EMBL/GenBank/DDBJ databases">
        <authorList>
            <person name="Gkanogiannis A."/>
            <person name="Becerra Lopez-Lavalle L."/>
        </authorList>
    </citation>
    <scope>NUCLEOTIDE SEQUENCE [LARGE SCALE GENOMIC DNA]</scope>
</reference>
<protein>
    <submittedName>
        <fullName evidence="1">Uncharacterized protein</fullName>
    </submittedName>
</protein>
<organism evidence="1 2">
    <name type="scientific">Citrullus colocynthis</name>
    <name type="common">colocynth</name>
    <dbReference type="NCBI Taxonomy" id="252529"/>
    <lineage>
        <taxon>Eukaryota</taxon>
        <taxon>Viridiplantae</taxon>
        <taxon>Streptophyta</taxon>
        <taxon>Embryophyta</taxon>
        <taxon>Tracheophyta</taxon>
        <taxon>Spermatophyta</taxon>
        <taxon>Magnoliopsida</taxon>
        <taxon>eudicotyledons</taxon>
        <taxon>Gunneridae</taxon>
        <taxon>Pentapetalae</taxon>
        <taxon>rosids</taxon>
        <taxon>fabids</taxon>
        <taxon>Cucurbitales</taxon>
        <taxon>Cucurbitaceae</taxon>
        <taxon>Benincaseae</taxon>
        <taxon>Citrullus</taxon>
    </lineage>
</organism>
<name>A0ABP0Z2Q5_9ROSI</name>
<gene>
    <name evidence="1" type="ORF">CITCOLO1_LOCUS19427</name>
</gene>
<dbReference type="Proteomes" id="UP001642487">
    <property type="component" value="Chromosome 8"/>
</dbReference>